<keyword evidence="3" id="KW-0808">Transferase</keyword>
<keyword evidence="4" id="KW-1185">Reference proteome</keyword>
<dbReference type="CDD" id="cd05121">
    <property type="entry name" value="ABC1_ADCK3-like"/>
    <property type="match status" value="1"/>
</dbReference>
<reference evidence="3 4" key="1">
    <citation type="submission" date="2024-07" db="EMBL/GenBank/DDBJ databases">
        <authorList>
            <person name="Ren Q."/>
        </authorList>
    </citation>
    <scope>NUCLEOTIDE SEQUENCE [LARGE SCALE GENOMIC DNA]</scope>
    <source>
        <strain evidence="3 4">REN37</strain>
    </source>
</reference>
<dbReference type="PANTHER" id="PTHR10566">
    <property type="entry name" value="CHAPERONE-ACTIVITY OF BC1 COMPLEX CABC1 -RELATED"/>
    <property type="match status" value="1"/>
</dbReference>
<proteinExistence type="inferred from homology"/>
<protein>
    <submittedName>
        <fullName evidence="3">ABC1 kinase family protein</fullName>
    </submittedName>
</protein>
<dbReference type="Pfam" id="PF03109">
    <property type="entry name" value="ABC1"/>
    <property type="match status" value="1"/>
</dbReference>
<organism evidence="3 4">
    <name type="scientific">Isoalcanivorax beigongshangi</name>
    <dbReference type="NCBI Taxonomy" id="3238810"/>
    <lineage>
        <taxon>Bacteria</taxon>
        <taxon>Pseudomonadati</taxon>
        <taxon>Pseudomonadota</taxon>
        <taxon>Gammaproteobacteria</taxon>
        <taxon>Oceanospirillales</taxon>
        <taxon>Alcanivoracaceae</taxon>
        <taxon>Isoalcanivorax</taxon>
    </lineage>
</organism>
<dbReference type="InterPro" id="IPR050154">
    <property type="entry name" value="UbiB_kinase"/>
</dbReference>
<dbReference type="EMBL" id="JBGCUO010000001">
    <property type="protein sequence ID" value="MEY1662024.1"/>
    <property type="molecule type" value="Genomic_DNA"/>
</dbReference>
<keyword evidence="3" id="KW-0418">Kinase</keyword>
<comment type="similarity">
    <text evidence="1">Belongs to the protein kinase superfamily. ADCK protein kinase family.</text>
</comment>
<name>A0ABV4AGR6_9GAMM</name>
<evidence type="ECO:0000259" key="2">
    <source>
        <dbReference type="Pfam" id="PF03109"/>
    </source>
</evidence>
<dbReference type="Proteomes" id="UP001562065">
    <property type="component" value="Unassembled WGS sequence"/>
</dbReference>
<evidence type="ECO:0000313" key="3">
    <source>
        <dbReference type="EMBL" id="MEY1662024.1"/>
    </source>
</evidence>
<dbReference type="GO" id="GO:0016301">
    <property type="term" value="F:kinase activity"/>
    <property type="evidence" value="ECO:0007669"/>
    <property type="project" value="UniProtKB-KW"/>
</dbReference>
<evidence type="ECO:0000256" key="1">
    <source>
        <dbReference type="ARBA" id="ARBA00009670"/>
    </source>
</evidence>
<feature type="domain" description="ABC1 atypical kinase-like" evidence="2">
    <location>
        <begin position="105"/>
        <end position="333"/>
    </location>
</feature>
<accession>A0ABV4AGR6</accession>
<dbReference type="InterPro" id="IPR004147">
    <property type="entry name" value="ABC1_dom"/>
</dbReference>
<comment type="caution">
    <text evidence="3">The sequence shown here is derived from an EMBL/GenBank/DDBJ whole genome shotgun (WGS) entry which is preliminary data.</text>
</comment>
<dbReference type="PANTHER" id="PTHR10566:SF113">
    <property type="entry name" value="PROTEIN ACTIVITY OF BC1 COMPLEX KINASE 7, CHLOROPLASTIC"/>
    <property type="match status" value="1"/>
</dbReference>
<dbReference type="RefSeq" id="WP_369455268.1">
    <property type="nucleotide sequence ID" value="NZ_JBGCUO010000001.1"/>
</dbReference>
<sequence>MAPPTPAMQPGRRQQWHINRRALAALVSGRPRYFRALTTTAQVVALYSRAWPLGADARERAHAVAAQRVAELCRRNGGLWTKAAQFFSSRSDLLPPVYIEALQTLQNDAAPVAFAQLKPVLRSAYGPGWQQLFSFIDEAPVATASIAQVHRAVLASGEAVALKVRLPAVEKVFEQDARVFRLLARWLSPLVRVLDVVQVTEHLLAMTEEELDLRHEAHNLQRFARLEQVEGICVPTLVPELSKAQVMVTHWLAGQRLREFLDAHPAHAPLLLGRLLDSYVQQVTRYGLYHADPHPGNFIVTPDGTLAILDFGAVGRLTAPEVQRYSRLLFGLLALGLEQDQPSDEEIDALGQLFVDAGFEGGDPATLRELSRYVLTDRMQRQAPLASMGDLMERFREARIRIPDSYIGISRVLITLGGFLMQYQVPLTWQASVAPGAGSKRPLQ</sequence>
<evidence type="ECO:0000313" key="4">
    <source>
        <dbReference type="Proteomes" id="UP001562065"/>
    </source>
</evidence>
<gene>
    <name evidence="3" type="ORF">AB5I84_07665</name>
</gene>
<dbReference type="InterPro" id="IPR011009">
    <property type="entry name" value="Kinase-like_dom_sf"/>
</dbReference>
<dbReference type="SUPFAM" id="SSF56112">
    <property type="entry name" value="Protein kinase-like (PK-like)"/>
    <property type="match status" value="1"/>
</dbReference>